<dbReference type="Proteomes" id="UP000242313">
    <property type="component" value="Unassembled WGS sequence"/>
</dbReference>
<dbReference type="Pfam" id="PF26078">
    <property type="entry name" value="Baseplate_J_M"/>
    <property type="match status" value="1"/>
</dbReference>
<dbReference type="AlphaFoldDB" id="A0A2A3MHJ3"/>
<organism evidence="3 4">
    <name type="scientific">Pseudomonas abyssi</name>
    <dbReference type="NCBI Taxonomy" id="170540"/>
    <lineage>
        <taxon>Bacteria</taxon>
        <taxon>Pseudomonadati</taxon>
        <taxon>Pseudomonadota</taxon>
        <taxon>Gammaproteobacteria</taxon>
        <taxon>Pseudomonadales</taxon>
        <taxon>Pseudomonadaceae</taxon>
        <taxon>Pseudomonas</taxon>
    </lineage>
</organism>
<evidence type="ECO:0000259" key="2">
    <source>
        <dbReference type="Pfam" id="PF26079"/>
    </source>
</evidence>
<protein>
    <submittedName>
        <fullName evidence="3">Baseplate assembly protein</fullName>
    </submittedName>
</protein>
<dbReference type="EMBL" id="NTMR01000013">
    <property type="protein sequence ID" value="PBK04004.1"/>
    <property type="molecule type" value="Genomic_DNA"/>
</dbReference>
<name>A0A2A3MHJ3_9PSED</name>
<dbReference type="PANTHER" id="PTHR35862:SF1">
    <property type="entry name" value="FELS-2 PROPHAGE PROTEIN"/>
    <property type="match status" value="1"/>
</dbReference>
<sequence>MSAFTGVDLSQLPPPDVIEQLDFEVIFARKLARLVELDPTFNALVESDPAYKVLQVSAYDELMLRQRINSAAKAVMLAYATDADLDQLAGNFQLERLVVTPADPTAIPPVPAVYESDTSLRRRVQLSFEGFTTAGSQGSYIFAALNSSGLVLDANAFSPEPGLVSVYVLSREANGTASEQLLDVVNAAVNAEEVRPMTDQVSVLSAAVTDYQIEAVLTVFPGPDAELIRQAAVQAAQAYATSVHRLAYDVTYSGLMAALHQNGVQSVELISPAASIINGEGEASYCTAINVTVASLPDV</sequence>
<dbReference type="InterPro" id="IPR014507">
    <property type="entry name" value="Baseplate_assembly_J_pred"/>
</dbReference>
<dbReference type="PIRSF" id="PIRSF020481">
    <property type="entry name" value="BAP"/>
    <property type="match status" value="1"/>
</dbReference>
<dbReference type="PANTHER" id="PTHR35862">
    <property type="entry name" value="FELS-2 PROPHAGE PROTEIN"/>
    <property type="match status" value="1"/>
</dbReference>
<gene>
    <name evidence="3" type="ORF">CNQ84_11670</name>
</gene>
<evidence type="ECO:0000259" key="1">
    <source>
        <dbReference type="Pfam" id="PF26078"/>
    </source>
</evidence>
<dbReference type="Pfam" id="PF26079">
    <property type="entry name" value="Baseplate_J_C"/>
    <property type="match status" value="1"/>
</dbReference>
<comment type="caution">
    <text evidence="3">The sequence shown here is derived from an EMBL/GenBank/DDBJ whole genome shotgun (WGS) entry which is preliminary data.</text>
</comment>
<feature type="domain" description="Baseplate J-like central" evidence="1">
    <location>
        <begin position="133"/>
        <end position="204"/>
    </location>
</feature>
<proteinExistence type="predicted"/>
<accession>A0A2A3MHJ3</accession>
<evidence type="ECO:0000313" key="3">
    <source>
        <dbReference type="EMBL" id="PBK04004.1"/>
    </source>
</evidence>
<reference evidence="3 4" key="1">
    <citation type="submission" date="2017-09" db="EMBL/GenBank/DDBJ databases">
        <title>Pseudomonas abyssi sp. nov. isolated from Abyssopelagic Water.</title>
        <authorList>
            <person name="Wei Y."/>
        </authorList>
    </citation>
    <scope>NUCLEOTIDE SEQUENCE [LARGE SCALE GENOMIC DNA]</scope>
    <source>
        <strain evidence="3 4">MT5</strain>
    </source>
</reference>
<dbReference type="InterPro" id="IPR052726">
    <property type="entry name" value="Phage_Baseplate_Hub"/>
</dbReference>
<keyword evidence="4" id="KW-1185">Reference proteome</keyword>
<evidence type="ECO:0000313" key="4">
    <source>
        <dbReference type="Proteomes" id="UP000242313"/>
    </source>
</evidence>
<dbReference type="InterPro" id="IPR058530">
    <property type="entry name" value="Baseplate_J-like_C"/>
</dbReference>
<dbReference type="RefSeq" id="WP_096005043.1">
    <property type="nucleotide sequence ID" value="NZ_NTMR01000013.1"/>
</dbReference>
<feature type="domain" description="Baseplate J-like C-terminal" evidence="2">
    <location>
        <begin position="211"/>
        <end position="291"/>
    </location>
</feature>
<dbReference type="InterPro" id="IPR058531">
    <property type="entry name" value="Baseplate_J_M"/>
</dbReference>